<protein>
    <submittedName>
        <fullName evidence="1">Uncharacterized protein</fullName>
    </submittedName>
</protein>
<proteinExistence type="predicted"/>
<gene>
    <name evidence="1" type="ORF">CALMAC_LOCUS257</name>
</gene>
<dbReference type="AlphaFoldDB" id="A0A653BEM8"/>
<dbReference type="OrthoDB" id="5979828at2759"/>
<dbReference type="Proteomes" id="UP000410492">
    <property type="component" value="Unassembled WGS sequence"/>
</dbReference>
<keyword evidence="2" id="KW-1185">Reference proteome</keyword>
<name>A0A653BEM8_CALMS</name>
<evidence type="ECO:0000313" key="2">
    <source>
        <dbReference type="Proteomes" id="UP000410492"/>
    </source>
</evidence>
<accession>A0A653BEM8</accession>
<dbReference type="EMBL" id="CAACVG010000264">
    <property type="protein sequence ID" value="VEN33869.1"/>
    <property type="molecule type" value="Genomic_DNA"/>
</dbReference>
<evidence type="ECO:0000313" key="1">
    <source>
        <dbReference type="EMBL" id="VEN33869.1"/>
    </source>
</evidence>
<organism evidence="1 2">
    <name type="scientific">Callosobruchus maculatus</name>
    <name type="common">Southern cowpea weevil</name>
    <name type="synonym">Pulse bruchid</name>
    <dbReference type="NCBI Taxonomy" id="64391"/>
    <lineage>
        <taxon>Eukaryota</taxon>
        <taxon>Metazoa</taxon>
        <taxon>Ecdysozoa</taxon>
        <taxon>Arthropoda</taxon>
        <taxon>Hexapoda</taxon>
        <taxon>Insecta</taxon>
        <taxon>Pterygota</taxon>
        <taxon>Neoptera</taxon>
        <taxon>Endopterygota</taxon>
        <taxon>Coleoptera</taxon>
        <taxon>Polyphaga</taxon>
        <taxon>Cucujiformia</taxon>
        <taxon>Chrysomeloidea</taxon>
        <taxon>Chrysomelidae</taxon>
        <taxon>Bruchinae</taxon>
        <taxon>Bruchini</taxon>
        <taxon>Callosobruchus</taxon>
    </lineage>
</organism>
<reference evidence="1 2" key="1">
    <citation type="submission" date="2019-01" db="EMBL/GenBank/DDBJ databases">
        <authorList>
            <person name="Sayadi A."/>
        </authorList>
    </citation>
    <scope>NUCLEOTIDE SEQUENCE [LARGE SCALE GENOMIC DNA]</scope>
</reference>
<sequence>MENWLPVTDQNGHCMLEDGNIVVQNKITEEIGHVPATTESYNAFNILPLTSSSYSNEAPDENTANSRIEWGEETRLLLDLYHNYLPQIGPMKKFKYKKEGVGKDITRYREKYGHTENTSSMCSYITHSDIRNF</sequence>